<protein>
    <submittedName>
        <fullName evidence="1">DUF3231 family protein</fullName>
    </submittedName>
</protein>
<reference evidence="2" key="1">
    <citation type="journal article" date="2019" name="Int. J. Syst. Evol. Microbiol.">
        <title>The Global Catalogue of Microorganisms (GCM) 10K type strain sequencing project: providing services to taxonomists for standard genome sequencing and annotation.</title>
        <authorList>
            <consortium name="The Broad Institute Genomics Platform"/>
            <consortium name="The Broad Institute Genome Sequencing Center for Infectious Disease"/>
            <person name="Wu L."/>
            <person name="Ma J."/>
        </authorList>
    </citation>
    <scope>NUCLEOTIDE SEQUENCE [LARGE SCALE GENOMIC DNA]</scope>
    <source>
        <strain evidence="2">CGMCC 4.1621</strain>
    </source>
</reference>
<keyword evidence="2" id="KW-1185">Reference proteome</keyword>
<dbReference type="Proteomes" id="UP001596410">
    <property type="component" value="Unassembled WGS sequence"/>
</dbReference>
<organism evidence="1 2">
    <name type="scientific">Halobacillus seohaensis</name>
    <dbReference type="NCBI Taxonomy" id="447421"/>
    <lineage>
        <taxon>Bacteria</taxon>
        <taxon>Bacillati</taxon>
        <taxon>Bacillota</taxon>
        <taxon>Bacilli</taxon>
        <taxon>Bacillales</taxon>
        <taxon>Bacillaceae</taxon>
        <taxon>Halobacillus</taxon>
    </lineage>
</organism>
<dbReference type="Gene3D" id="1.20.1260.10">
    <property type="match status" value="2"/>
</dbReference>
<evidence type="ECO:0000313" key="1">
    <source>
        <dbReference type="EMBL" id="MFC7062710.1"/>
    </source>
</evidence>
<gene>
    <name evidence="1" type="ORF">ACFQIC_12680</name>
</gene>
<dbReference type="InterPro" id="IPR021617">
    <property type="entry name" value="DUF3231"/>
</dbReference>
<dbReference type="RefSeq" id="WP_204709601.1">
    <property type="nucleotide sequence ID" value="NZ_JBHSZV010000032.1"/>
</dbReference>
<sequence>MPNERLTTSEIGLIWTQYMQSSMSVQILLYFSEKVEDSNIKEIIDQALKINEGLTTNMRELFQTEELPVPIGFDEHDVNREAPRLFSDSFMLMFVETLAKTGLLIHGTTLAGTVRKDVRTLLSNTLSETSNLFNNCIDTSLDKGVYIKAPHIEVQDKVEYIQSKKYLSPFFKRSLNTVEMIHLFENIKTNMLGELICTGFAQTTNSTDIKKYMNRGKEISSKHIQTFTTIFKESDINTPMGSDAYVTNSEIAPYSDKLVVYLMSVLSATGQGNYSTSSTASLRYDLVLTYQRLSVEIALFAKDGLDLMIKNGWLEESPQAIDRRQNRKINNSI</sequence>
<proteinExistence type="predicted"/>
<dbReference type="Pfam" id="PF11553">
    <property type="entry name" value="DUF3231"/>
    <property type="match status" value="2"/>
</dbReference>
<dbReference type="InterPro" id="IPR012347">
    <property type="entry name" value="Ferritin-like"/>
</dbReference>
<comment type="caution">
    <text evidence="1">The sequence shown here is derived from an EMBL/GenBank/DDBJ whole genome shotgun (WGS) entry which is preliminary data.</text>
</comment>
<name>A0ABW2EK96_9BACI</name>
<dbReference type="EMBL" id="JBHSZV010000032">
    <property type="protein sequence ID" value="MFC7062710.1"/>
    <property type="molecule type" value="Genomic_DNA"/>
</dbReference>
<accession>A0ABW2EK96</accession>
<evidence type="ECO:0000313" key="2">
    <source>
        <dbReference type="Proteomes" id="UP001596410"/>
    </source>
</evidence>